<feature type="compositionally biased region" description="Low complexity" evidence="2">
    <location>
        <begin position="484"/>
        <end position="495"/>
    </location>
</feature>
<evidence type="ECO:0000313" key="4">
    <source>
        <dbReference type="EMBL" id="KAG7389982.1"/>
    </source>
</evidence>
<keyword evidence="5" id="KW-1185">Reference proteome</keyword>
<organism evidence="4 5">
    <name type="scientific">Phytophthora boehmeriae</name>
    <dbReference type="NCBI Taxonomy" id="109152"/>
    <lineage>
        <taxon>Eukaryota</taxon>
        <taxon>Sar</taxon>
        <taxon>Stramenopiles</taxon>
        <taxon>Oomycota</taxon>
        <taxon>Peronosporomycetes</taxon>
        <taxon>Peronosporales</taxon>
        <taxon>Peronosporaceae</taxon>
        <taxon>Phytophthora</taxon>
    </lineage>
</organism>
<proteinExistence type="predicted"/>
<accession>A0A8T1W7P1</accession>
<feature type="compositionally biased region" description="Low complexity" evidence="2">
    <location>
        <begin position="461"/>
        <end position="473"/>
    </location>
</feature>
<reference evidence="4" key="1">
    <citation type="submission" date="2021-02" db="EMBL/GenBank/DDBJ databases">
        <authorList>
            <person name="Palmer J.M."/>
        </authorList>
    </citation>
    <scope>NUCLEOTIDE SEQUENCE</scope>
    <source>
        <strain evidence="4">SCRP23</strain>
    </source>
</reference>
<feature type="domain" description="FHA" evidence="3">
    <location>
        <begin position="35"/>
        <end position="90"/>
    </location>
</feature>
<dbReference type="Pfam" id="PF00498">
    <property type="entry name" value="FHA"/>
    <property type="match status" value="1"/>
</dbReference>
<feature type="compositionally biased region" description="Low complexity" evidence="2">
    <location>
        <begin position="533"/>
        <end position="542"/>
    </location>
</feature>
<feature type="coiled-coil region" evidence="1">
    <location>
        <begin position="271"/>
        <end position="330"/>
    </location>
</feature>
<evidence type="ECO:0000313" key="5">
    <source>
        <dbReference type="Proteomes" id="UP000693981"/>
    </source>
</evidence>
<sequence length="566" mass="64027">MSSASDELLPWGRLELLEKPEKSLITSHDLRRSKHCIGRVAKRCDIVIDKQFISTVHCVISLQGKDSRGEPIVEIEDKSRYGTWVDKKKIGYRQKTTLKSGSLIHLTPPRSKEMDRILYRFELLPSGFTAQNEALHAQISADEMSVADRTRKRTIEETQSTQSPSASQVSPPRPRPIKKPRRTSTGNNSQMSSTPLTQQVEEESPAKPTMSAKAAGKRRRRLEVPAEDSEIATKMRELQEQYDRLSKTHVDVIIKMTRETDDVKARLATVESEFESKLDSNTKELTKLQQEHEALKKNYEEKLAALRNQAAAATRQLDDRDEENRVLREERDGHKRMLDHVLTDHRTPHQVRSVVELDAKILQLERQLKSLQDDLHVRSHHGLTATSGGVHSETTPPPKAQLVEIERQHELARYLLASHQARALNDVKRKQLRRQWDQLDRIDAERVEQVNKLTESIPNHSQLSGSSQSQDSIDLGRRRSSQGSNVSNENSEPSPVDVPQTHDPIDNETKSGDPVRARPDGSLPVFNRFGVRSATASSAPPTLSQPRFFRAKAPDRSSANEETKGP</sequence>
<dbReference type="SMART" id="SM00240">
    <property type="entry name" value="FHA"/>
    <property type="match status" value="1"/>
</dbReference>
<protein>
    <recommendedName>
        <fullName evidence="3">FHA domain-containing protein</fullName>
    </recommendedName>
</protein>
<feature type="region of interest" description="Disordered" evidence="2">
    <location>
        <begin position="144"/>
        <end position="228"/>
    </location>
</feature>
<feature type="compositionally biased region" description="Polar residues" evidence="2">
    <location>
        <begin position="157"/>
        <end position="170"/>
    </location>
</feature>
<dbReference type="InterPro" id="IPR000253">
    <property type="entry name" value="FHA_dom"/>
</dbReference>
<name>A0A8T1W7P1_9STRA</name>
<dbReference type="AlphaFoldDB" id="A0A8T1W7P1"/>
<feature type="compositionally biased region" description="Basic and acidic residues" evidence="2">
    <location>
        <begin position="552"/>
        <end position="566"/>
    </location>
</feature>
<feature type="region of interest" description="Disordered" evidence="2">
    <location>
        <begin position="454"/>
        <end position="566"/>
    </location>
</feature>
<evidence type="ECO:0000256" key="1">
    <source>
        <dbReference type="SAM" id="Coils"/>
    </source>
</evidence>
<feature type="compositionally biased region" description="Basic and acidic residues" evidence="2">
    <location>
        <begin position="146"/>
        <end position="156"/>
    </location>
</feature>
<feature type="compositionally biased region" description="Basic and acidic residues" evidence="2">
    <location>
        <begin position="503"/>
        <end position="519"/>
    </location>
</feature>
<dbReference type="Proteomes" id="UP000693981">
    <property type="component" value="Unassembled WGS sequence"/>
</dbReference>
<evidence type="ECO:0000259" key="3">
    <source>
        <dbReference type="PROSITE" id="PS50006"/>
    </source>
</evidence>
<dbReference type="PROSITE" id="PS50006">
    <property type="entry name" value="FHA_DOMAIN"/>
    <property type="match status" value="1"/>
</dbReference>
<evidence type="ECO:0000256" key="2">
    <source>
        <dbReference type="SAM" id="MobiDB-lite"/>
    </source>
</evidence>
<keyword evidence="1" id="KW-0175">Coiled coil</keyword>
<feature type="compositionally biased region" description="Polar residues" evidence="2">
    <location>
        <begin position="183"/>
        <end position="199"/>
    </location>
</feature>
<dbReference type="EMBL" id="JAGDFL010000394">
    <property type="protein sequence ID" value="KAG7389982.1"/>
    <property type="molecule type" value="Genomic_DNA"/>
</dbReference>
<comment type="caution">
    <text evidence="4">The sequence shown here is derived from an EMBL/GenBank/DDBJ whole genome shotgun (WGS) entry which is preliminary data.</text>
</comment>
<gene>
    <name evidence="4" type="ORF">PHYBOEH_007179</name>
</gene>
<dbReference type="OrthoDB" id="114364at2759"/>